<dbReference type="InterPro" id="IPR029442">
    <property type="entry name" value="GyrI-like"/>
</dbReference>
<dbReference type="SUPFAM" id="SSF55136">
    <property type="entry name" value="Probable bacterial effector-binding domain"/>
    <property type="match status" value="1"/>
</dbReference>
<name>A0ABQ6NHN3_9BACL</name>
<comment type="caution">
    <text evidence="2">The sequence shown here is derived from an EMBL/GenBank/DDBJ whole genome shotgun (WGS) entry which is preliminary data.</text>
</comment>
<gene>
    <name evidence="2" type="ORF">PghCCS26_08240</name>
</gene>
<dbReference type="Gene3D" id="3.20.80.10">
    <property type="entry name" value="Regulatory factor, effector binding domain"/>
    <property type="match status" value="1"/>
</dbReference>
<proteinExistence type="predicted"/>
<evidence type="ECO:0000313" key="2">
    <source>
        <dbReference type="EMBL" id="GMK43697.1"/>
    </source>
</evidence>
<organism evidence="2 3">
    <name type="scientific">Paenibacillus glycanilyticus</name>
    <dbReference type="NCBI Taxonomy" id="126569"/>
    <lineage>
        <taxon>Bacteria</taxon>
        <taxon>Bacillati</taxon>
        <taxon>Bacillota</taxon>
        <taxon>Bacilli</taxon>
        <taxon>Bacillales</taxon>
        <taxon>Paenibacillaceae</taxon>
        <taxon>Paenibacillus</taxon>
    </lineage>
</organism>
<dbReference type="RefSeq" id="WP_201002941.1">
    <property type="nucleotide sequence ID" value="NZ_BTCL01000002.1"/>
</dbReference>
<dbReference type="InterPro" id="IPR011256">
    <property type="entry name" value="Reg_factor_effector_dom_sf"/>
</dbReference>
<evidence type="ECO:0000313" key="3">
    <source>
        <dbReference type="Proteomes" id="UP001285921"/>
    </source>
</evidence>
<accession>A0ABQ6NHN3</accession>
<sequence length="160" mass="18142">MDQVFEAILVSKPSFQAVGIRWEGTFEEAGEGGIRAVQTEVIRRLAEIRHVVHPDILLGLSYHHEGDSFIHYAALEVERVEDVPEGMDSVTVPALTYAMTEHKKEDNIDSSYTNIFAWIEKQGYPLHKGDVTHFEKYPMAQDPYAKNPEFTIMIPVDPKA</sequence>
<dbReference type="Proteomes" id="UP001285921">
    <property type="component" value="Unassembled WGS sequence"/>
</dbReference>
<feature type="domain" description="AraC effector-binding" evidence="1">
    <location>
        <begin position="5"/>
        <end position="157"/>
    </location>
</feature>
<keyword evidence="3" id="KW-1185">Reference proteome</keyword>
<dbReference type="SMART" id="SM00871">
    <property type="entry name" value="AraC_E_bind"/>
    <property type="match status" value="1"/>
</dbReference>
<protein>
    <recommendedName>
        <fullName evidence="1">AraC effector-binding domain-containing protein</fullName>
    </recommendedName>
</protein>
<evidence type="ECO:0000259" key="1">
    <source>
        <dbReference type="SMART" id="SM00871"/>
    </source>
</evidence>
<dbReference type="Pfam" id="PF06445">
    <property type="entry name" value="GyrI-like"/>
    <property type="match status" value="1"/>
</dbReference>
<dbReference type="InterPro" id="IPR010499">
    <property type="entry name" value="AraC_E-bd"/>
</dbReference>
<dbReference type="EMBL" id="BTCL01000002">
    <property type="protein sequence ID" value="GMK43697.1"/>
    <property type="molecule type" value="Genomic_DNA"/>
</dbReference>
<reference evidence="2 3" key="1">
    <citation type="submission" date="2023-05" db="EMBL/GenBank/DDBJ databases">
        <title>Draft genome of Paenibacillus sp. CCS26.</title>
        <authorList>
            <person name="Akita H."/>
            <person name="Shinto Y."/>
            <person name="Kimura Z."/>
        </authorList>
    </citation>
    <scope>NUCLEOTIDE SEQUENCE [LARGE SCALE GENOMIC DNA]</scope>
    <source>
        <strain evidence="2 3">CCS26</strain>
    </source>
</reference>